<dbReference type="Proteomes" id="UP000231139">
    <property type="component" value="Unassembled WGS sequence"/>
</dbReference>
<evidence type="ECO:0000313" key="1">
    <source>
        <dbReference type="EMBL" id="PIR02114.1"/>
    </source>
</evidence>
<dbReference type="Gene3D" id="3.30.750.24">
    <property type="entry name" value="STAS domain"/>
    <property type="match status" value="1"/>
</dbReference>
<name>A0A2H0MZQ0_9BACT</name>
<accession>A0A2H0MZQ0</accession>
<comment type="caution">
    <text evidence="1">The sequence shown here is derived from an EMBL/GenBank/DDBJ whole genome shotgun (WGS) entry which is preliminary data.</text>
</comment>
<reference evidence="1 2" key="1">
    <citation type="submission" date="2017-09" db="EMBL/GenBank/DDBJ databases">
        <title>Depth-based differentiation of microbial function through sediment-hosted aquifers and enrichment of novel symbionts in the deep terrestrial subsurface.</title>
        <authorList>
            <person name="Probst A.J."/>
            <person name="Ladd B."/>
            <person name="Jarett J.K."/>
            <person name="Geller-Mcgrath D.E."/>
            <person name="Sieber C.M."/>
            <person name="Emerson J.B."/>
            <person name="Anantharaman K."/>
            <person name="Thomas B.C."/>
            <person name="Malmstrom R."/>
            <person name="Stieglmeier M."/>
            <person name="Klingl A."/>
            <person name="Woyke T."/>
            <person name="Ryan C.M."/>
            <person name="Banfield J.F."/>
        </authorList>
    </citation>
    <scope>NUCLEOTIDE SEQUENCE [LARGE SCALE GENOMIC DNA]</scope>
    <source>
        <strain evidence="1">CG11_big_fil_rev_8_21_14_0_20_35_11</strain>
    </source>
</reference>
<dbReference type="SUPFAM" id="SSF52091">
    <property type="entry name" value="SpoIIaa-like"/>
    <property type="match status" value="1"/>
</dbReference>
<dbReference type="AlphaFoldDB" id="A0A2H0MZQ0"/>
<dbReference type="InterPro" id="IPR036513">
    <property type="entry name" value="STAS_dom_sf"/>
</dbReference>
<evidence type="ECO:0000313" key="2">
    <source>
        <dbReference type="Proteomes" id="UP000231139"/>
    </source>
</evidence>
<dbReference type="EMBL" id="PCWK01000052">
    <property type="protein sequence ID" value="PIR02114.1"/>
    <property type="molecule type" value="Genomic_DNA"/>
</dbReference>
<organism evidence="1 2">
    <name type="scientific">Candidatus Nealsonbacteria bacterium CG11_big_fil_rev_8_21_14_0_20_35_11</name>
    <dbReference type="NCBI Taxonomy" id="1974713"/>
    <lineage>
        <taxon>Bacteria</taxon>
        <taxon>Candidatus Nealsoniibacteriota</taxon>
    </lineage>
</organism>
<proteinExistence type="predicted"/>
<gene>
    <name evidence="1" type="ORF">COV62_02300</name>
</gene>
<sequence>MKNIKKEKKTSINIANLLAPIISSRDIIDILEKFIKRTDTQSVDLDFINVKFISRSVAHALLLMKENLRTKKAISFVNVNKDVAEMLRAVAANRIVPKSQKPKFNPEKININSLLKEALT</sequence>
<protein>
    <submittedName>
        <fullName evidence="1">Uncharacterized protein</fullName>
    </submittedName>
</protein>